<accession>A0ACA9S2Y0</accession>
<reference evidence="1" key="1">
    <citation type="submission" date="2021-06" db="EMBL/GenBank/DDBJ databases">
        <authorList>
            <person name="Kallberg Y."/>
            <person name="Tangrot J."/>
            <person name="Rosling A."/>
        </authorList>
    </citation>
    <scope>NUCLEOTIDE SEQUENCE</scope>
    <source>
        <strain evidence="1">MA461A</strain>
    </source>
</reference>
<evidence type="ECO:0000313" key="2">
    <source>
        <dbReference type="Proteomes" id="UP000789920"/>
    </source>
</evidence>
<dbReference type="Proteomes" id="UP000789920">
    <property type="component" value="Unassembled WGS sequence"/>
</dbReference>
<feature type="non-terminal residue" evidence="1">
    <location>
        <position position="1"/>
    </location>
</feature>
<name>A0ACA9S2Y0_9GLOM</name>
<gene>
    <name evidence="1" type="ORF">RPERSI_LOCUS25772</name>
</gene>
<comment type="caution">
    <text evidence="1">The sequence shown here is derived from an EMBL/GenBank/DDBJ whole genome shotgun (WGS) entry which is preliminary data.</text>
</comment>
<dbReference type="EMBL" id="CAJVQC010086039">
    <property type="protein sequence ID" value="CAG8822291.1"/>
    <property type="molecule type" value="Genomic_DNA"/>
</dbReference>
<keyword evidence="2" id="KW-1185">Reference proteome</keyword>
<sequence length="184" mass="20659">ESKQKDLIEKLDQEFVKIQHRHRLAPGDFPNLERFKAGLTVYKFDKFNNLKSQLIEKVDDALSNDLPKLMSKIPQGNRMLPPAERNPFDMSLSVAKNSARLDLPPSYWDFSAVNKQEALAQFNALKPNNGKVSGESVKPVLMDTGLEKAVLAKVWKLADWDGDGYMDIDEFAVALHLCKAVTSG</sequence>
<proteinExistence type="predicted"/>
<organism evidence="1 2">
    <name type="scientific">Racocetra persica</name>
    <dbReference type="NCBI Taxonomy" id="160502"/>
    <lineage>
        <taxon>Eukaryota</taxon>
        <taxon>Fungi</taxon>
        <taxon>Fungi incertae sedis</taxon>
        <taxon>Mucoromycota</taxon>
        <taxon>Glomeromycotina</taxon>
        <taxon>Glomeromycetes</taxon>
        <taxon>Diversisporales</taxon>
        <taxon>Gigasporaceae</taxon>
        <taxon>Racocetra</taxon>
    </lineage>
</organism>
<evidence type="ECO:0000313" key="1">
    <source>
        <dbReference type="EMBL" id="CAG8822291.1"/>
    </source>
</evidence>
<feature type="non-terminal residue" evidence="1">
    <location>
        <position position="184"/>
    </location>
</feature>
<protein>
    <submittedName>
        <fullName evidence="1">19919_t:CDS:1</fullName>
    </submittedName>
</protein>